<organism evidence="2 3">
    <name type="scientific">Oryza sativa subsp. japonica</name>
    <name type="common">Rice</name>
    <dbReference type="NCBI Taxonomy" id="39947"/>
    <lineage>
        <taxon>Eukaryota</taxon>
        <taxon>Viridiplantae</taxon>
        <taxon>Streptophyta</taxon>
        <taxon>Embryophyta</taxon>
        <taxon>Tracheophyta</taxon>
        <taxon>Spermatophyta</taxon>
        <taxon>Magnoliopsida</taxon>
        <taxon>Liliopsida</taxon>
        <taxon>Poales</taxon>
        <taxon>Poaceae</taxon>
        <taxon>BOP clade</taxon>
        <taxon>Oryzoideae</taxon>
        <taxon>Oryzeae</taxon>
        <taxon>Oryzinae</taxon>
        <taxon>Oryza</taxon>
        <taxon>Oryza sativa</taxon>
    </lineage>
</organism>
<evidence type="ECO:0000313" key="2">
    <source>
        <dbReference type="EMBL" id="BAD25241.1"/>
    </source>
</evidence>
<evidence type="ECO:0000256" key="1">
    <source>
        <dbReference type="SAM" id="MobiDB-lite"/>
    </source>
</evidence>
<dbReference type="EMBL" id="AP004184">
    <property type="protein sequence ID" value="BAD25241.1"/>
    <property type="molecule type" value="Genomic_DNA"/>
</dbReference>
<dbReference type="AlphaFoldDB" id="Q6H7Q5"/>
<dbReference type="Proteomes" id="UP000000763">
    <property type="component" value="Chromosome 2"/>
</dbReference>
<evidence type="ECO:0000313" key="3">
    <source>
        <dbReference type="Proteomes" id="UP000000763"/>
    </source>
</evidence>
<name>Q6H7Q5_ORYSJ</name>
<accession>Q6H7Q5</accession>
<reference evidence="3" key="2">
    <citation type="journal article" date="2008" name="Nucleic Acids Res.">
        <title>The rice annotation project database (RAP-DB): 2008 update.</title>
        <authorList>
            <consortium name="The rice annotation project (RAP)"/>
        </authorList>
    </citation>
    <scope>GENOME REANNOTATION</scope>
    <source>
        <strain evidence="3">cv. Nipponbare</strain>
    </source>
</reference>
<proteinExistence type="predicted"/>
<gene>
    <name evidence="2" type="primary">OJ1225_F07.3</name>
</gene>
<feature type="region of interest" description="Disordered" evidence="1">
    <location>
        <begin position="51"/>
        <end position="70"/>
    </location>
</feature>
<sequence length="70" mass="7547">MEGQDRWWICPSVAIATGSTLIGATIDEFTALKAAVVVVTTLATVTLPATTNSTRPIHSLPYPPLHHHRI</sequence>
<protein>
    <submittedName>
        <fullName evidence="2">Uncharacterized protein</fullName>
    </submittedName>
</protein>
<reference evidence="3" key="1">
    <citation type="journal article" date="2005" name="Nature">
        <title>The map-based sequence of the rice genome.</title>
        <authorList>
            <consortium name="International rice genome sequencing project (IRGSP)"/>
            <person name="Matsumoto T."/>
            <person name="Wu J."/>
            <person name="Kanamori H."/>
            <person name="Katayose Y."/>
            <person name="Fujisawa M."/>
            <person name="Namiki N."/>
            <person name="Mizuno H."/>
            <person name="Yamamoto K."/>
            <person name="Antonio B.A."/>
            <person name="Baba T."/>
            <person name="Sakata K."/>
            <person name="Nagamura Y."/>
            <person name="Aoki H."/>
            <person name="Arikawa K."/>
            <person name="Arita K."/>
            <person name="Bito T."/>
            <person name="Chiden Y."/>
            <person name="Fujitsuka N."/>
            <person name="Fukunaka R."/>
            <person name="Hamada M."/>
            <person name="Harada C."/>
            <person name="Hayashi A."/>
            <person name="Hijishita S."/>
            <person name="Honda M."/>
            <person name="Hosokawa S."/>
            <person name="Ichikawa Y."/>
            <person name="Idonuma A."/>
            <person name="Iijima M."/>
            <person name="Ikeda M."/>
            <person name="Ikeno M."/>
            <person name="Ito K."/>
            <person name="Ito S."/>
            <person name="Ito T."/>
            <person name="Ito Y."/>
            <person name="Ito Y."/>
            <person name="Iwabuchi A."/>
            <person name="Kamiya K."/>
            <person name="Karasawa W."/>
            <person name="Kurita K."/>
            <person name="Katagiri S."/>
            <person name="Kikuta A."/>
            <person name="Kobayashi H."/>
            <person name="Kobayashi N."/>
            <person name="Machita K."/>
            <person name="Maehara T."/>
            <person name="Masukawa M."/>
            <person name="Mizubayashi T."/>
            <person name="Mukai Y."/>
            <person name="Nagasaki H."/>
            <person name="Nagata Y."/>
            <person name="Naito S."/>
            <person name="Nakashima M."/>
            <person name="Nakama Y."/>
            <person name="Nakamichi Y."/>
            <person name="Nakamura M."/>
            <person name="Meguro A."/>
            <person name="Negishi M."/>
            <person name="Ohta I."/>
            <person name="Ohta T."/>
            <person name="Okamoto M."/>
            <person name="Ono N."/>
            <person name="Saji S."/>
            <person name="Sakaguchi M."/>
            <person name="Sakai K."/>
            <person name="Shibata M."/>
            <person name="Shimokawa T."/>
            <person name="Song J."/>
            <person name="Takazaki Y."/>
            <person name="Terasawa K."/>
            <person name="Tsugane M."/>
            <person name="Tsuji K."/>
            <person name="Ueda S."/>
            <person name="Waki K."/>
            <person name="Yamagata H."/>
            <person name="Yamamoto M."/>
            <person name="Yamamoto S."/>
            <person name="Yamane H."/>
            <person name="Yoshiki S."/>
            <person name="Yoshihara R."/>
            <person name="Yukawa K."/>
            <person name="Zhong H."/>
            <person name="Yano M."/>
            <person name="Yuan Q."/>
            <person name="Ouyang S."/>
            <person name="Liu J."/>
            <person name="Jones K.M."/>
            <person name="Gansberger K."/>
            <person name="Moffat K."/>
            <person name="Hill J."/>
            <person name="Bera J."/>
            <person name="Fadrosh D."/>
            <person name="Jin S."/>
            <person name="Johri S."/>
            <person name="Kim M."/>
            <person name="Overton L."/>
            <person name="Reardon M."/>
            <person name="Tsitrin T."/>
            <person name="Vuong H."/>
            <person name="Weaver B."/>
            <person name="Ciecko A."/>
            <person name="Tallon L."/>
            <person name="Jackson J."/>
            <person name="Pai G."/>
            <person name="Aken S.V."/>
            <person name="Utterback T."/>
            <person name="Reidmuller S."/>
            <person name="Feldblyum T."/>
            <person name="Hsiao J."/>
            <person name="Zismann V."/>
            <person name="Iobst S."/>
            <person name="de Vazeille A.R."/>
            <person name="Buell C.R."/>
            <person name="Ying K."/>
            <person name="Li Y."/>
            <person name="Lu T."/>
            <person name="Huang Y."/>
            <person name="Zhao Q."/>
            <person name="Feng Q."/>
            <person name="Zhang L."/>
            <person name="Zhu J."/>
            <person name="Weng Q."/>
            <person name="Mu J."/>
            <person name="Lu Y."/>
            <person name="Fan D."/>
            <person name="Liu Y."/>
            <person name="Guan J."/>
            <person name="Zhang Y."/>
            <person name="Yu S."/>
            <person name="Liu X."/>
            <person name="Zhang Y."/>
            <person name="Hong G."/>
            <person name="Han B."/>
            <person name="Choisne N."/>
            <person name="Demange N."/>
            <person name="Orjeda G."/>
            <person name="Samain S."/>
            <person name="Cattolico L."/>
            <person name="Pelletier E."/>
            <person name="Couloux A."/>
            <person name="Segurens B."/>
            <person name="Wincker P."/>
            <person name="D'Hont A."/>
            <person name="Scarpelli C."/>
            <person name="Weissenbach J."/>
            <person name="Salanoubat M."/>
            <person name="Quetier F."/>
            <person name="Yu Y."/>
            <person name="Kim H.R."/>
            <person name="Rambo T."/>
            <person name="Currie J."/>
            <person name="Collura K."/>
            <person name="Luo M."/>
            <person name="Yang T."/>
            <person name="Ammiraju J.S.S."/>
            <person name="Engler F."/>
            <person name="Soderlund C."/>
            <person name="Wing R.A."/>
            <person name="Palmer L.E."/>
            <person name="de la Bastide M."/>
            <person name="Spiegel L."/>
            <person name="Nascimento L."/>
            <person name="Zutavern T."/>
            <person name="O'Shaughnessy A."/>
            <person name="Dike S."/>
            <person name="Dedhia N."/>
            <person name="Preston R."/>
            <person name="Balija V."/>
            <person name="McCombie W.R."/>
            <person name="Chow T."/>
            <person name="Chen H."/>
            <person name="Chung M."/>
            <person name="Chen C."/>
            <person name="Shaw J."/>
            <person name="Wu H."/>
            <person name="Hsiao K."/>
            <person name="Chao Y."/>
            <person name="Chu M."/>
            <person name="Cheng C."/>
            <person name="Hour A."/>
            <person name="Lee P."/>
            <person name="Lin S."/>
            <person name="Lin Y."/>
            <person name="Liou J."/>
            <person name="Liu S."/>
            <person name="Hsing Y."/>
            <person name="Raghuvanshi S."/>
            <person name="Mohanty A."/>
            <person name="Bharti A.K."/>
            <person name="Gaur A."/>
            <person name="Gupta V."/>
            <person name="Kumar D."/>
            <person name="Ravi V."/>
            <person name="Vij S."/>
            <person name="Kapur A."/>
            <person name="Khurana P."/>
            <person name="Khurana P."/>
            <person name="Khurana J.P."/>
            <person name="Tyagi A.K."/>
            <person name="Gaikwad K."/>
            <person name="Singh A."/>
            <person name="Dalal V."/>
            <person name="Srivastava S."/>
            <person name="Dixit A."/>
            <person name="Pal A.K."/>
            <person name="Ghazi I.A."/>
            <person name="Yadav M."/>
            <person name="Pandit A."/>
            <person name="Bhargava A."/>
            <person name="Sureshbabu K."/>
            <person name="Batra K."/>
            <person name="Sharma T.R."/>
            <person name="Mohapatra T."/>
            <person name="Singh N.K."/>
            <person name="Messing J."/>
            <person name="Nelson A.B."/>
            <person name="Fuks G."/>
            <person name="Kavchok S."/>
            <person name="Keizer G."/>
            <person name="Linton E."/>
            <person name="Llaca V."/>
            <person name="Song R."/>
            <person name="Tanyolac B."/>
            <person name="Young S."/>
            <person name="Ho-Il K."/>
            <person name="Hahn J.H."/>
            <person name="Sangsakoo G."/>
            <person name="Vanavichit A."/>
            <person name="de Mattos Luiz.A.T."/>
            <person name="Zimmer P.D."/>
            <person name="Malone G."/>
            <person name="Dellagostin O."/>
            <person name="de Oliveira A.C."/>
            <person name="Bevan M."/>
            <person name="Bancroft I."/>
            <person name="Minx P."/>
            <person name="Cordum H."/>
            <person name="Wilson R."/>
            <person name="Cheng Z."/>
            <person name="Jin W."/>
            <person name="Jiang J."/>
            <person name="Leong S.A."/>
            <person name="Iwama H."/>
            <person name="Gojobori T."/>
            <person name="Itoh T."/>
            <person name="Niimura Y."/>
            <person name="Fujii Y."/>
            <person name="Habara T."/>
            <person name="Sakai H."/>
            <person name="Sato Y."/>
            <person name="Wilson G."/>
            <person name="Kumar K."/>
            <person name="McCouch S."/>
            <person name="Juretic N."/>
            <person name="Hoen D."/>
            <person name="Wright S."/>
            <person name="Bruskiewich R."/>
            <person name="Bureau T."/>
            <person name="Miyao A."/>
            <person name="Hirochika H."/>
            <person name="Nishikawa T."/>
            <person name="Kadowaki K."/>
            <person name="Sugiura M."/>
            <person name="Burr B."/>
            <person name="Sasaki T."/>
        </authorList>
    </citation>
    <scope>NUCLEOTIDE SEQUENCE [LARGE SCALE GENOMIC DNA]</scope>
    <source>
        <strain evidence="3">cv. Nipponbare</strain>
    </source>
</reference>